<feature type="compositionally biased region" description="Basic and acidic residues" evidence="1">
    <location>
        <begin position="33"/>
        <end position="99"/>
    </location>
</feature>
<gene>
    <name evidence="2" type="ORF">Cvel_27761</name>
</gene>
<reference evidence="2" key="1">
    <citation type="submission" date="2014-11" db="EMBL/GenBank/DDBJ databases">
        <authorList>
            <person name="Otto D Thomas"/>
            <person name="Naeem Raeece"/>
        </authorList>
    </citation>
    <scope>NUCLEOTIDE SEQUENCE</scope>
</reference>
<feature type="region of interest" description="Disordered" evidence="1">
    <location>
        <begin position="1"/>
        <end position="142"/>
    </location>
</feature>
<organism evidence="2">
    <name type="scientific">Chromera velia CCMP2878</name>
    <dbReference type="NCBI Taxonomy" id="1169474"/>
    <lineage>
        <taxon>Eukaryota</taxon>
        <taxon>Sar</taxon>
        <taxon>Alveolata</taxon>
        <taxon>Colpodellida</taxon>
        <taxon>Chromeraceae</taxon>
        <taxon>Chromera</taxon>
    </lineage>
</organism>
<accession>A0A0G4HHY4</accession>
<dbReference type="VEuPathDB" id="CryptoDB:Cvel_27761"/>
<proteinExistence type="predicted"/>
<sequence>MDTIWRTNSSGDSLRTDRRTDRRAQPGTNAWESLDREGRLRDRHGGSGGRHEEEGRNRRSGGRHEGEGRDRGWEGRREEEGRDRGWGGRREEEARDRRAGGRRRLKPGAPASTHTQIAAPAERKFPWSDGSKTTTAGASSSVPLQVAVSSGLSGSGMGADATQWTPSEADEKRWWPFLAKDMVVQRLTSAIEEKEDALERERGRTPHLPETKKEIHDLKELASTSALQILHPAHPAYKALGKVGHY</sequence>
<evidence type="ECO:0000313" key="2">
    <source>
        <dbReference type="EMBL" id="CEM43758.1"/>
    </source>
</evidence>
<dbReference type="AlphaFoldDB" id="A0A0G4HHY4"/>
<feature type="compositionally biased region" description="Basic and acidic residues" evidence="1">
    <location>
        <begin position="14"/>
        <end position="24"/>
    </location>
</feature>
<feature type="compositionally biased region" description="Low complexity" evidence="1">
    <location>
        <begin position="128"/>
        <end position="141"/>
    </location>
</feature>
<evidence type="ECO:0000256" key="1">
    <source>
        <dbReference type="SAM" id="MobiDB-lite"/>
    </source>
</evidence>
<feature type="compositionally biased region" description="Polar residues" evidence="1">
    <location>
        <begin position="1"/>
        <end position="13"/>
    </location>
</feature>
<protein>
    <submittedName>
        <fullName evidence="2">Uncharacterized protein</fullName>
    </submittedName>
</protein>
<dbReference type="EMBL" id="CDMZ01002755">
    <property type="protein sequence ID" value="CEM43758.1"/>
    <property type="molecule type" value="Genomic_DNA"/>
</dbReference>
<name>A0A0G4HHY4_9ALVE</name>